<accession>A0A3P9NKL0</accession>
<reference evidence="4" key="2">
    <citation type="submission" date="2025-08" db="UniProtKB">
        <authorList>
            <consortium name="Ensembl"/>
        </authorList>
    </citation>
    <scope>IDENTIFICATION</scope>
    <source>
        <strain evidence="4">Guanapo</strain>
    </source>
</reference>
<dbReference type="InterPro" id="IPR021454">
    <property type="entry name" value="DUF3105"/>
</dbReference>
<evidence type="ECO:0000313" key="4">
    <source>
        <dbReference type="Ensembl" id="ENSPREP00000010023.1"/>
    </source>
</evidence>
<organism evidence="4 5">
    <name type="scientific">Poecilia reticulata</name>
    <name type="common">Guppy</name>
    <name type="synonym">Acanthophacelus reticulatus</name>
    <dbReference type="NCBI Taxonomy" id="8081"/>
    <lineage>
        <taxon>Eukaryota</taxon>
        <taxon>Metazoa</taxon>
        <taxon>Chordata</taxon>
        <taxon>Craniata</taxon>
        <taxon>Vertebrata</taxon>
        <taxon>Euteleostomi</taxon>
        <taxon>Actinopterygii</taxon>
        <taxon>Neopterygii</taxon>
        <taxon>Teleostei</taxon>
        <taxon>Neoteleostei</taxon>
        <taxon>Acanthomorphata</taxon>
        <taxon>Ovalentaria</taxon>
        <taxon>Atherinomorphae</taxon>
        <taxon>Cyprinodontiformes</taxon>
        <taxon>Poeciliidae</taxon>
        <taxon>Poeciliinae</taxon>
        <taxon>Poecilia</taxon>
    </lineage>
</organism>
<dbReference type="PANTHER" id="PTHR34179">
    <property type="entry name" value="TUMOR PROTEIN P53-INDUCIBLE PROTEIN 13"/>
    <property type="match status" value="1"/>
</dbReference>
<feature type="compositionally biased region" description="Polar residues" evidence="1">
    <location>
        <begin position="340"/>
        <end position="363"/>
    </location>
</feature>
<evidence type="ECO:0000256" key="2">
    <source>
        <dbReference type="SAM" id="Phobius"/>
    </source>
</evidence>
<dbReference type="Pfam" id="PF11303">
    <property type="entry name" value="DUF3105"/>
    <property type="match status" value="1"/>
</dbReference>
<keyword evidence="3" id="KW-0732">Signal</keyword>
<reference evidence="4" key="3">
    <citation type="submission" date="2025-09" db="UniProtKB">
        <authorList>
            <consortium name="Ensembl"/>
        </authorList>
    </citation>
    <scope>IDENTIFICATION</scope>
    <source>
        <strain evidence="4">Guanapo</strain>
    </source>
</reference>
<feature type="signal peptide" evidence="3">
    <location>
        <begin position="1"/>
        <end position="27"/>
    </location>
</feature>
<dbReference type="PANTHER" id="PTHR34179:SF1">
    <property type="entry name" value="TUMOR PROTEIN P53-INDUCIBLE PROTEIN 13"/>
    <property type="match status" value="1"/>
</dbReference>
<protein>
    <submittedName>
        <fullName evidence="4">Tumor protein p53 inducible protein 13</fullName>
    </submittedName>
</protein>
<dbReference type="Proteomes" id="UP000242638">
    <property type="component" value="Unassembled WGS sequence"/>
</dbReference>
<dbReference type="OMA" id="ICMDYLI"/>
<feature type="compositionally biased region" description="Basic and acidic residues" evidence="1">
    <location>
        <begin position="426"/>
        <end position="443"/>
    </location>
</feature>
<keyword evidence="2" id="KW-0812">Transmembrane</keyword>
<feature type="transmembrane region" description="Helical" evidence="2">
    <location>
        <begin position="483"/>
        <end position="502"/>
    </location>
</feature>
<feature type="region of interest" description="Disordered" evidence="1">
    <location>
        <begin position="400"/>
        <end position="443"/>
    </location>
</feature>
<dbReference type="AlphaFoldDB" id="A0A3P9NKL0"/>
<sequence length="577" mass="63787">MPSQTSSPPLAATLLAALWLALGRCGASESLGPGCDNGKLYLDRDLPTDAVYLGCSVRSRPESAQRLLSIDTVSDPEPARQICMDYLIPYSHSIPNSGAFRPVMAESGEYLYCPPQRWLNNLHHGATVLLYHPCVELAERRLLSLLARSCLPGHIITPHPQLSRDMPIALVSWGRTLELTTVASSEVCDWLQTTQASRGKVDKRTQTRKYNLLLTRSAGLQHLGPSAENKVSVRQCCEQTISSLPSGITGALPGVKKDSLRQIKEGRKNREIRDAIAKYNRAEKMTNDSSQINKNIPQRTADVQNHSSSLGPESDSHPGQTRPLDSSFQTSESETRKQHQTFTSSPTPHLVSHNSESLLQTDPSQHEGADSVRDGMKEIKTAEGLMVQGRTRDEEVVDVKEREAEHNRQPTVKPLPTKSSSASKSQSEHRQQNSQSETKKSSSIECCDCKAGERCDCSKPSAVASRVAVVNIGLQRTPRTDEAVWAAAALGFLLVLLTLSILHTRLYRHWRTTPSLYWRDPQQDYDSVADVIRRRLRISKRRPKRGRRKECVLLPSSSSSDENPYVGAVGHSGVKSA</sequence>
<feature type="region of interest" description="Disordered" evidence="1">
    <location>
        <begin position="543"/>
        <end position="577"/>
    </location>
</feature>
<proteinExistence type="predicted"/>
<evidence type="ECO:0000256" key="3">
    <source>
        <dbReference type="SAM" id="SignalP"/>
    </source>
</evidence>
<feature type="region of interest" description="Disordered" evidence="1">
    <location>
        <begin position="300"/>
        <end position="371"/>
    </location>
</feature>
<feature type="chain" id="PRO_5017995125" evidence="3">
    <location>
        <begin position="28"/>
        <end position="577"/>
    </location>
</feature>
<keyword evidence="2" id="KW-1133">Transmembrane helix</keyword>
<dbReference type="STRING" id="8081.ENSPREP00000010023"/>
<keyword evidence="2" id="KW-0472">Membrane</keyword>
<dbReference type="Bgee" id="ENSPREG00000006825">
    <property type="expression patterns" value="Expressed in caudal fin and 1 other cell type or tissue"/>
</dbReference>
<keyword evidence="5" id="KW-1185">Reference proteome</keyword>
<feature type="compositionally biased region" description="Polar residues" evidence="1">
    <location>
        <begin position="300"/>
        <end position="332"/>
    </location>
</feature>
<dbReference type="Ensembl" id="ENSPRET00000010139.1">
    <property type="protein sequence ID" value="ENSPREP00000010023.1"/>
    <property type="gene ID" value="ENSPREG00000006825.1"/>
</dbReference>
<evidence type="ECO:0000313" key="5">
    <source>
        <dbReference type="Proteomes" id="UP000242638"/>
    </source>
</evidence>
<evidence type="ECO:0000256" key="1">
    <source>
        <dbReference type="SAM" id="MobiDB-lite"/>
    </source>
</evidence>
<dbReference type="GeneTree" id="ENSGT00390000008202"/>
<name>A0A3P9NKL0_POERE</name>
<reference evidence="5" key="1">
    <citation type="submission" date="2013-11" db="EMBL/GenBank/DDBJ databases">
        <title>The genomic landscape of the Guanapo guppy.</title>
        <authorList>
            <person name="Kuenstner A."/>
            <person name="Dreyer C."/>
        </authorList>
    </citation>
    <scope>NUCLEOTIDE SEQUENCE</scope>
    <source>
        <strain evidence="5">Guanapo</strain>
    </source>
</reference>
<dbReference type="GO" id="GO:0005737">
    <property type="term" value="C:cytoplasm"/>
    <property type="evidence" value="ECO:0007669"/>
    <property type="project" value="TreeGrafter"/>
</dbReference>